<comment type="caution">
    <text evidence="2">The sequence shown here is derived from an EMBL/GenBank/DDBJ whole genome shotgun (WGS) entry which is preliminary data.</text>
</comment>
<sequence length="732" mass="83571">MAGDTSFTSIGEAISFYFSHWNTDYVSLSILMVGILMLSGYFWGRLIQHYAKSLKNADCTFLGIFVILGLFQIEIFFSICLDLSTEIAFYFLPVLLSAGPVLCLITRSDVLPSWKHLVSLLAGIAVTVILCKASAQWTTNNIFYDSITYLSEVLENAKASVFGHIDYTSGYHYEGIENLHDFQGYYYFWSILLRWAVQLTGFSEILTPLYIWGATILYGMSLGNLTVSSVNVLYRTQKWKGLIFAVLILSPYFTNYFNTTLGFFGNTIRTIIIGWSVLIVFRLLKEKNRSQQQMLYASAAMTYLAGISVSSSSLFIDLFLCVGLFFALCWAKEKNRDAWNLFILSCTPVIFYGILITLGHNSLLRSILFTAAITAALIGIVFLLQKHLDVLCRVCVRILPVLFAVLVGLTVYLNRSNGFSDMMLYFSSPSAYDMEVNLTSHTSTYELIRNLILYVLIALLFVNLKKENRFKFFLIVLGILFLNPFSYSPVTRYLTSSAYFRAFDLIINPFTLIFLIWNADKVLSFLSYVLLGIAGVFSAFYAHQNLTEAVSSTLVSDREDWNWETKVTDDDYELYDYIQNNISDAQELPEILSQDINLRGYTTDVISVFSSIRWRTVLSDPVQYQQNYNLVTLLYPNTRFASTSISENPDYSKLPDVIKEYGSDYVIISNTISVWDDRGWYDKAYVKVVNSGQCSLLWQNDSWAILKVNHDWSAPNKNETRYWVHKLEIPES</sequence>
<organism evidence="2 3">
    <name type="scientific">Stecheria intestinalis</name>
    <dbReference type="NCBI Taxonomy" id="2606630"/>
    <lineage>
        <taxon>Bacteria</taxon>
        <taxon>Bacillati</taxon>
        <taxon>Bacillota</taxon>
        <taxon>Erysipelotrichia</taxon>
        <taxon>Erysipelotrichales</taxon>
        <taxon>Erysipelotrichaceae</taxon>
        <taxon>Stecheria</taxon>
    </lineage>
</organism>
<accession>A0A7X2NRB4</accession>
<proteinExistence type="predicted"/>
<feature type="transmembrane region" description="Helical" evidence="1">
    <location>
        <begin position="263"/>
        <end position="281"/>
    </location>
</feature>
<evidence type="ECO:0000313" key="3">
    <source>
        <dbReference type="Proteomes" id="UP000461880"/>
    </source>
</evidence>
<name>A0A7X2NRB4_9FIRM</name>
<keyword evidence="1" id="KW-1133">Transmembrane helix</keyword>
<feature type="transmembrane region" description="Helical" evidence="1">
    <location>
        <begin position="470"/>
        <end position="487"/>
    </location>
</feature>
<feature type="transmembrane region" description="Helical" evidence="1">
    <location>
        <begin position="396"/>
        <end position="413"/>
    </location>
</feature>
<protein>
    <recommendedName>
        <fullName evidence="4">Glycosyltransferase RgtA/B/C/D-like domain-containing protein</fullName>
    </recommendedName>
</protein>
<feature type="transmembrane region" description="Helical" evidence="1">
    <location>
        <begin position="525"/>
        <end position="543"/>
    </location>
</feature>
<feature type="transmembrane region" description="Helical" evidence="1">
    <location>
        <begin position="117"/>
        <end position="135"/>
    </location>
</feature>
<feature type="transmembrane region" description="Helical" evidence="1">
    <location>
        <begin position="87"/>
        <end position="105"/>
    </location>
</feature>
<keyword evidence="1" id="KW-0472">Membrane</keyword>
<gene>
    <name evidence="2" type="ORF">FYJ51_04445</name>
</gene>
<evidence type="ECO:0008006" key="4">
    <source>
        <dbReference type="Google" id="ProtNLM"/>
    </source>
</evidence>
<feature type="transmembrane region" description="Helical" evidence="1">
    <location>
        <begin position="364"/>
        <end position="384"/>
    </location>
</feature>
<feature type="transmembrane region" description="Helical" evidence="1">
    <location>
        <begin position="59"/>
        <end position="81"/>
    </location>
</feature>
<feature type="transmembrane region" description="Helical" evidence="1">
    <location>
        <begin position="209"/>
        <end position="227"/>
    </location>
</feature>
<feature type="transmembrane region" description="Helical" evidence="1">
    <location>
        <begin position="447"/>
        <end position="463"/>
    </location>
</feature>
<feature type="transmembrane region" description="Helical" evidence="1">
    <location>
        <begin position="499"/>
        <end position="518"/>
    </location>
</feature>
<dbReference type="AlphaFoldDB" id="A0A7X2NRB4"/>
<keyword evidence="1" id="KW-0812">Transmembrane</keyword>
<dbReference type="RefSeq" id="WP_154503743.1">
    <property type="nucleotide sequence ID" value="NZ_VUMN01000007.1"/>
</dbReference>
<evidence type="ECO:0000256" key="1">
    <source>
        <dbReference type="SAM" id="Phobius"/>
    </source>
</evidence>
<reference evidence="2 3" key="1">
    <citation type="submission" date="2019-08" db="EMBL/GenBank/DDBJ databases">
        <title>In-depth cultivation of the pig gut microbiome towards novel bacterial diversity and tailored functional studies.</title>
        <authorList>
            <person name="Wylensek D."/>
            <person name="Hitch T.C.A."/>
            <person name="Clavel T."/>
        </authorList>
    </citation>
    <scope>NUCLEOTIDE SEQUENCE [LARGE SCALE GENOMIC DNA]</scope>
    <source>
        <strain evidence="2 3">Oil+RF-744-GAM-WT-6</strain>
    </source>
</reference>
<keyword evidence="3" id="KW-1185">Reference proteome</keyword>
<evidence type="ECO:0000313" key="2">
    <source>
        <dbReference type="EMBL" id="MSS58151.1"/>
    </source>
</evidence>
<dbReference type="EMBL" id="VUMN01000007">
    <property type="protein sequence ID" value="MSS58151.1"/>
    <property type="molecule type" value="Genomic_DNA"/>
</dbReference>
<feature type="transmembrane region" description="Helical" evidence="1">
    <location>
        <begin position="25"/>
        <end position="47"/>
    </location>
</feature>
<feature type="transmembrane region" description="Helical" evidence="1">
    <location>
        <begin position="338"/>
        <end position="358"/>
    </location>
</feature>
<dbReference type="Proteomes" id="UP000461880">
    <property type="component" value="Unassembled WGS sequence"/>
</dbReference>
<feature type="transmembrane region" description="Helical" evidence="1">
    <location>
        <begin position="315"/>
        <end position="331"/>
    </location>
</feature>